<feature type="compositionally biased region" description="Low complexity" evidence="1">
    <location>
        <begin position="1137"/>
        <end position="1156"/>
    </location>
</feature>
<feature type="region of interest" description="Disordered" evidence="1">
    <location>
        <begin position="1018"/>
        <end position="1161"/>
    </location>
</feature>
<feature type="region of interest" description="Disordered" evidence="1">
    <location>
        <begin position="445"/>
        <end position="535"/>
    </location>
</feature>
<accession>A0A3Q0ITL2</accession>
<name>A0A3Q0ITL2_DIACI</name>
<evidence type="ECO:0000313" key="2">
    <source>
        <dbReference type="Proteomes" id="UP000079169"/>
    </source>
</evidence>
<feature type="compositionally biased region" description="Polar residues" evidence="1">
    <location>
        <begin position="702"/>
        <end position="732"/>
    </location>
</feature>
<feature type="compositionally biased region" description="Basic and acidic residues" evidence="1">
    <location>
        <begin position="689"/>
        <end position="699"/>
    </location>
</feature>
<feature type="region of interest" description="Disordered" evidence="1">
    <location>
        <begin position="1179"/>
        <end position="1222"/>
    </location>
</feature>
<feature type="compositionally biased region" description="Basic residues" evidence="1">
    <location>
        <begin position="1213"/>
        <end position="1222"/>
    </location>
</feature>
<feature type="compositionally biased region" description="Polar residues" evidence="1">
    <location>
        <begin position="627"/>
        <end position="649"/>
    </location>
</feature>
<protein>
    <submittedName>
        <fullName evidence="3">Uncharacterized protein</fullName>
    </submittedName>
</protein>
<feature type="region of interest" description="Disordered" evidence="1">
    <location>
        <begin position="393"/>
        <end position="427"/>
    </location>
</feature>
<feature type="compositionally biased region" description="Polar residues" evidence="1">
    <location>
        <begin position="290"/>
        <end position="304"/>
    </location>
</feature>
<evidence type="ECO:0000313" key="3">
    <source>
        <dbReference type="RefSeq" id="XP_026677993.1"/>
    </source>
</evidence>
<gene>
    <name evidence="3" type="primary">LOC108252168</name>
</gene>
<feature type="region of interest" description="Disordered" evidence="1">
    <location>
        <begin position="1"/>
        <end position="29"/>
    </location>
</feature>
<feature type="compositionally biased region" description="Basic and acidic residues" evidence="1">
    <location>
        <begin position="615"/>
        <end position="624"/>
    </location>
</feature>
<feature type="compositionally biased region" description="Polar residues" evidence="1">
    <location>
        <begin position="492"/>
        <end position="535"/>
    </location>
</feature>
<feature type="region of interest" description="Disordered" evidence="1">
    <location>
        <begin position="609"/>
        <end position="758"/>
    </location>
</feature>
<feature type="region of interest" description="Disordered" evidence="1">
    <location>
        <begin position="318"/>
        <end position="361"/>
    </location>
</feature>
<dbReference type="KEGG" id="dci:108252168"/>
<reference evidence="3" key="1">
    <citation type="submission" date="2025-08" db="UniProtKB">
        <authorList>
            <consortium name="RefSeq"/>
        </authorList>
    </citation>
    <scope>IDENTIFICATION</scope>
</reference>
<dbReference type="AlphaFoldDB" id="A0A3Q0ITL2"/>
<dbReference type="RefSeq" id="XP_026677993.1">
    <property type="nucleotide sequence ID" value="XM_026822192.1"/>
</dbReference>
<feature type="compositionally biased region" description="Polar residues" evidence="1">
    <location>
        <begin position="676"/>
        <end position="688"/>
    </location>
</feature>
<feature type="compositionally biased region" description="Polar residues" evidence="1">
    <location>
        <begin position="739"/>
        <end position="758"/>
    </location>
</feature>
<feature type="compositionally biased region" description="Basic and acidic residues" evidence="1">
    <location>
        <begin position="911"/>
        <end position="938"/>
    </location>
</feature>
<feature type="compositionally biased region" description="Low complexity" evidence="1">
    <location>
        <begin position="1048"/>
        <end position="1122"/>
    </location>
</feature>
<feature type="region of interest" description="Disordered" evidence="1">
    <location>
        <begin position="890"/>
        <end position="938"/>
    </location>
</feature>
<sequence>MPLSAFPPLIKTQRPKPAATSGTPRKTWQSCTASDACRSMINKSTWLIGSSVARFSKGPFIRPDVFEALQPKCKASQQSAGTQHSVSQTGSSQSVETQHTSLQHASQHASAGPFTPSNGPQQSIGTPNNFQHGSNIPGPQNGPTQASASESNAHRSASPQYRTNSAGAAGKCQGQQSSLANSKLSRHETGLETLLSGVSMRENSGERCSSGGHSNEPSGKEVSLQGSIGTKCSGESSKPCTPRRESRTEAASGGKCTNGITPGGCVSSSSTIPGNGLTNGSSCPRFVPTSVPQSNGRSDSNPTGLTFARDFQDVGIHRNGIGSVTNEPVRGEMADGRATPYNGASCNDLRNGGKSQTSKSDSVNCAKCSSENSCNSKFSSENGSACAKVKIGNGDQSSQARKPGTDWEKPVPPLVSLTNSDLKPPKLSEVKRDFSGLIGGKIVRKKTATPSSVPPGDLTNQNTSFPPRANSTNENASSNAYLATKMDEKRSSTPTGKSTLSNSSALPNSTVIPQDSTPCTNTVQTCSGTGSVRSPSVLETTRANVNIPEARDPMRNSGPKPDCVNKCLYETASRNSGRLGDCTNVNSVQNSLLGPGPNVGQVPGLTKVQTNPSVRSDETCDIKHSQGPRSASQTRRYSKCQSGNNYAQSDTKRQSDCGDTYALSNTKNRQFDGRESSAQFDCRNGNSHTQRDTKTRQADGENPNSQSNCRNGIPHTQSNANSIESCRKSTQSDCRKNTGALSGSNPNTNGYEGPCQNSNGYANDSNRAMRTSCEQGIVRNKDGIEYANKVTKGANEYHRKAENHGYVQRNDVGNERDTNGTYEYFNGECSNGYNSQCSNDYTNYKSNGEYAQSNSQYVLHVESSELSSQAGRNAYGNKCNEYGQNKYSEYADQSSEHIPNKGSNSGFARTNGKDYTKSSYDKDSHGKSSREYDHKSSSIEEDYCNGKASCYEKEYNGKSSNEYTDNTSSGNQHSSSNIDEYTQSKSVEEYAQSNGNAHYKENNANTNVREDKSYINSCNNVEKDSSSNVKRGKDYTNGGKDYNNVDKSSTNETSNNNGISNSNGISNNGICNNNGSSNNGTNNSNGTSTRNGISNSNGNSHNGVNNSNGISHNGTSNSNGTSNHRDYLNTNSKDYRSSSSPSNSSGSNSNKENYGSRSSRDYGSHHYYYNGNGYHQYGRGHGSLHSSRTNSYDDLKTNESYQKPSGPAFSGRSKPKPGSVRR</sequence>
<dbReference type="GeneID" id="108252168"/>
<feature type="compositionally biased region" description="Polar residues" evidence="1">
    <location>
        <begin position="173"/>
        <end position="183"/>
    </location>
</feature>
<evidence type="ECO:0000256" key="1">
    <source>
        <dbReference type="SAM" id="MobiDB-lite"/>
    </source>
</evidence>
<dbReference type="PaxDb" id="121845-A0A3Q0ITL2"/>
<feature type="region of interest" description="Disordered" evidence="1">
    <location>
        <begin position="276"/>
        <end position="306"/>
    </location>
</feature>
<feature type="compositionally biased region" description="Low complexity" evidence="1">
    <location>
        <begin position="469"/>
        <end position="480"/>
    </location>
</feature>
<dbReference type="STRING" id="121845.A0A3Q0ITL2"/>
<dbReference type="Proteomes" id="UP000079169">
    <property type="component" value="Unplaced"/>
</dbReference>
<feature type="region of interest" description="Disordered" evidence="1">
    <location>
        <begin position="76"/>
        <end position="258"/>
    </location>
</feature>
<feature type="compositionally biased region" description="Polar residues" evidence="1">
    <location>
        <begin position="76"/>
        <end position="166"/>
    </location>
</feature>
<feature type="compositionally biased region" description="Polar residues" evidence="1">
    <location>
        <begin position="20"/>
        <end position="29"/>
    </location>
</feature>
<feature type="compositionally biased region" description="Polar residues" evidence="1">
    <location>
        <begin position="224"/>
        <end position="239"/>
    </location>
</feature>
<organism evidence="2 3">
    <name type="scientific">Diaphorina citri</name>
    <name type="common">Asian citrus psyllid</name>
    <dbReference type="NCBI Taxonomy" id="121845"/>
    <lineage>
        <taxon>Eukaryota</taxon>
        <taxon>Metazoa</taxon>
        <taxon>Ecdysozoa</taxon>
        <taxon>Arthropoda</taxon>
        <taxon>Hexapoda</taxon>
        <taxon>Insecta</taxon>
        <taxon>Pterygota</taxon>
        <taxon>Neoptera</taxon>
        <taxon>Paraneoptera</taxon>
        <taxon>Hemiptera</taxon>
        <taxon>Sternorrhyncha</taxon>
        <taxon>Psylloidea</taxon>
        <taxon>Psyllidae</taxon>
        <taxon>Diaphorininae</taxon>
        <taxon>Diaphorina</taxon>
    </lineage>
</organism>
<keyword evidence="2" id="KW-1185">Reference proteome</keyword>
<feature type="region of interest" description="Disordered" evidence="1">
    <location>
        <begin position="957"/>
        <end position="982"/>
    </location>
</feature>
<proteinExistence type="predicted"/>